<protein>
    <recommendedName>
        <fullName evidence="4">C2H2-type domain-containing protein</fullName>
    </recommendedName>
</protein>
<evidence type="ECO:0000256" key="2">
    <source>
        <dbReference type="SAM" id="Coils"/>
    </source>
</evidence>
<name>A0AAV2AV08_9ARAC</name>
<accession>A0AAV2AV08</accession>
<dbReference type="PROSITE" id="PS50157">
    <property type="entry name" value="ZINC_FINGER_C2H2_2"/>
    <property type="match status" value="1"/>
</dbReference>
<gene>
    <name evidence="5" type="ORF">LARSCL_LOCUS15010</name>
</gene>
<feature type="region of interest" description="Disordered" evidence="3">
    <location>
        <begin position="1152"/>
        <end position="1219"/>
    </location>
</feature>
<dbReference type="SMART" id="SM00355">
    <property type="entry name" value="ZnF_C2H2"/>
    <property type="match status" value="2"/>
</dbReference>
<keyword evidence="1" id="KW-0862">Zinc</keyword>
<dbReference type="Gene3D" id="3.30.160.60">
    <property type="entry name" value="Classic Zinc Finger"/>
    <property type="match status" value="1"/>
</dbReference>
<dbReference type="GO" id="GO:0008270">
    <property type="term" value="F:zinc ion binding"/>
    <property type="evidence" value="ECO:0007669"/>
    <property type="project" value="UniProtKB-KW"/>
</dbReference>
<evidence type="ECO:0000256" key="3">
    <source>
        <dbReference type="SAM" id="MobiDB-lite"/>
    </source>
</evidence>
<keyword evidence="6" id="KW-1185">Reference proteome</keyword>
<dbReference type="EMBL" id="CAXIEN010000221">
    <property type="protein sequence ID" value="CAL1287782.1"/>
    <property type="molecule type" value="Genomic_DNA"/>
</dbReference>
<dbReference type="InterPro" id="IPR013087">
    <property type="entry name" value="Znf_C2H2_type"/>
</dbReference>
<dbReference type="PROSITE" id="PS00028">
    <property type="entry name" value="ZINC_FINGER_C2H2_1"/>
    <property type="match status" value="2"/>
</dbReference>
<feature type="compositionally biased region" description="Polar residues" evidence="3">
    <location>
        <begin position="1172"/>
        <end position="1183"/>
    </location>
</feature>
<feature type="coiled-coil region" evidence="2">
    <location>
        <begin position="1053"/>
        <end position="1080"/>
    </location>
</feature>
<feature type="compositionally biased region" description="Basic and acidic residues" evidence="3">
    <location>
        <begin position="1198"/>
        <end position="1207"/>
    </location>
</feature>
<evidence type="ECO:0000259" key="4">
    <source>
        <dbReference type="PROSITE" id="PS50157"/>
    </source>
</evidence>
<comment type="caution">
    <text evidence="5">The sequence shown here is derived from an EMBL/GenBank/DDBJ whole genome shotgun (WGS) entry which is preliminary data.</text>
</comment>
<feature type="compositionally biased region" description="Polar residues" evidence="3">
    <location>
        <begin position="1152"/>
        <end position="1166"/>
    </location>
</feature>
<proteinExistence type="predicted"/>
<keyword evidence="1" id="KW-0863">Zinc-finger</keyword>
<keyword evidence="1" id="KW-0479">Metal-binding</keyword>
<evidence type="ECO:0000256" key="1">
    <source>
        <dbReference type="PROSITE-ProRule" id="PRU00042"/>
    </source>
</evidence>
<sequence>MEHEQPINAYVCQYCKGSFDKLENLNKHVQKIHTVCSSGKENRICPLCGTQCIKIEGYRNHLRHIHGHNEEGQVVIFKSFNGSLGTTEIVLTSDQRYQYEGQSADGNIFFITESNDGSLSETFVKEVSKKSHLFQNTKAKVSDNFSKPASQKFSYKKDPTKKSGSFNYSLASVACMKPSAKKKIITPPAVTTTCSVEDNANTTVTNSDALLTTPISSVTRSEVELAAESINDVINVDISSKINIPVNAKEKETPAILASPSKSTSSTNSSSITNQTFEFINDGSLSGQVVLLNSLPGQNGSQNVLLCPDQKFISIGPAINVGTISPKKGKGSKKSRKNNAVSQIIVIPTASEKENVSSVQNILNLSQNSIPLDSVVRSPGPSILKKAKKSVQKSPKKSMLSTGKNITFTGKNAVSSAKKAISAEQKLNLGLNPSLDVTVVDAIDLTQSATSSFRETDKVSNSVSLEVINSTPYTSNTNIDSVSSIQDTATTSSSNISSKTVLSAFKNIVSSVSQCSVSSVSQSPVSLAVQSSVSSTAQSSVSSTAQSSVSSTVQNSVSSTVQNSASTIQNSVSSAVQHSAPSSIQPVNPILLNSFPPGQTFMSINNNLIPIGTPTAPLLPSNFGPGFVLTSPVPPSPVARPVRPMMTYSRLASRLPVASSTLPIGSSDKRIQNKHTNIGTAASLKTPPHSSAVPLLLIPNSGSQIRPSVPFSSPFVASSVNSTLSPSIRPIRTQPIISNPLISSSGCSVLPRPLLSNSGTPVFTQLSPGTRLISTPMIPSMPAPFLSNSGQQISRPLLQNVPLLTNPGQQVPRSILQSISFPAPLIGQPAVVPVAPRAIISTTVSNTIKVQKVQLPFSKTTATNLIVTPAGISSVSSNLSESTRVSSVVLSTEPISSAPAISIPPITSIGSHKAGSVIFESQGDMYMLEPVEENSSNNTTSNTSVRNVPNKMSIAVPSVNGNIKTNKSDEVRESAFEGNKTNLSSFLKEKAVESQSILDTRVDGKVKSLSPRKNTDIKNGVQIKSVVQEKRHLKDDDVEILKKVKYYQMEMKYLSSQAECKRLKLELAKAQKKNKEIAKNGTDLLSNEISMKENADEDTLHIDVTSDKDNSELKETSSANVTENMAMDIDDASHEVSDKITCVLAIDNTESTNQCDADSSDSNHCSDIQPESGCSNCGDNSPVDSDDSNHSEIVSQSLKEDPSKDSLDNQNSNNDLESMNCDIEPVEVSNLETQKETHSALNEELQNINMLENESNSFNSCDQTYKTDSNEELKDINKSELLKINNSSENQLQKLDDELMDFNEIEENLESATEDIQTIKNSENGIQIKVQDLSDKEILVQNNNLDDKVHLVQHNEFCQQKTANAEEVSMDLDNQNNNSFESEKVSLPCEKTQFQETLKDLEIQYGSEESSDIYTMIRTSVLRSLYEDMKTLCEENKKLYEKLQKCRSPEKSCETDKPHSF</sequence>
<organism evidence="5 6">
    <name type="scientific">Larinioides sclopetarius</name>
    <dbReference type="NCBI Taxonomy" id="280406"/>
    <lineage>
        <taxon>Eukaryota</taxon>
        <taxon>Metazoa</taxon>
        <taxon>Ecdysozoa</taxon>
        <taxon>Arthropoda</taxon>
        <taxon>Chelicerata</taxon>
        <taxon>Arachnida</taxon>
        <taxon>Araneae</taxon>
        <taxon>Araneomorphae</taxon>
        <taxon>Entelegynae</taxon>
        <taxon>Araneoidea</taxon>
        <taxon>Araneidae</taxon>
        <taxon>Larinioides</taxon>
    </lineage>
</organism>
<evidence type="ECO:0000313" key="5">
    <source>
        <dbReference type="EMBL" id="CAL1287782.1"/>
    </source>
</evidence>
<evidence type="ECO:0000313" key="6">
    <source>
        <dbReference type="Proteomes" id="UP001497382"/>
    </source>
</evidence>
<reference evidence="5 6" key="1">
    <citation type="submission" date="2024-04" db="EMBL/GenBank/DDBJ databases">
        <authorList>
            <person name="Rising A."/>
            <person name="Reimegard J."/>
            <person name="Sonavane S."/>
            <person name="Akerstrom W."/>
            <person name="Nylinder S."/>
            <person name="Hedman E."/>
            <person name="Kallberg Y."/>
        </authorList>
    </citation>
    <scope>NUCLEOTIDE SEQUENCE [LARGE SCALE GENOMIC DNA]</scope>
</reference>
<feature type="coiled-coil region" evidence="2">
    <location>
        <begin position="1278"/>
        <end position="1322"/>
    </location>
</feature>
<feature type="domain" description="C2H2-type" evidence="4">
    <location>
        <begin position="10"/>
        <end position="34"/>
    </location>
</feature>
<keyword evidence="2" id="KW-0175">Coiled coil</keyword>
<feature type="compositionally biased region" description="Low complexity" evidence="3">
    <location>
        <begin position="1208"/>
        <end position="1218"/>
    </location>
</feature>
<dbReference type="Proteomes" id="UP001497382">
    <property type="component" value="Unassembled WGS sequence"/>
</dbReference>